<dbReference type="eggNOG" id="ENOG50325NR">
    <property type="taxonomic scope" value="Bacteria"/>
</dbReference>
<dbReference type="OrthoDB" id="4951181at2"/>
<dbReference type="EMBL" id="AP006618">
    <property type="protein sequence ID" value="BAD58770.1"/>
    <property type="molecule type" value="Genomic_DNA"/>
</dbReference>
<reference evidence="1 2" key="1">
    <citation type="journal article" date="2004" name="Proc. Natl. Acad. Sci. U.S.A.">
        <title>The complete genomic sequence of Nocardia farcinica IFM 10152.</title>
        <authorList>
            <person name="Ishikawa J."/>
            <person name="Yamashita A."/>
            <person name="Mikami Y."/>
            <person name="Hoshino Y."/>
            <person name="Kurita H."/>
            <person name="Hotta K."/>
            <person name="Shiba T."/>
            <person name="Hattori M."/>
        </authorList>
    </citation>
    <scope>NUCLEOTIDE SEQUENCE [LARGE SCALE GENOMIC DNA]</scope>
    <source>
        <strain evidence="1 2">IFM 10152</strain>
    </source>
</reference>
<dbReference type="RefSeq" id="WP_011210455.1">
    <property type="nucleotide sequence ID" value="NC_006361.1"/>
</dbReference>
<dbReference type="GeneID" id="61136494"/>
<organism evidence="1 2">
    <name type="scientific">Nocardia farcinica (strain IFM 10152)</name>
    <dbReference type="NCBI Taxonomy" id="247156"/>
    <lineage>
        <taxon>Bacteria</taxon>
        <taxon>Bacillati</taxon>
        <taxon>Actinomycetota</taxon>
        <taxon>Actinomycetes</taxon>
        <taxon>Mycobacteriales</taxon>
        <taxon>Nocardiaceae</taxon>
        <taxon>Nocardia</taxon>
    </lineage>
</organism>
<evidence type="ECO:0000313" key="2">
    <source>
        <dbReference type="Proteomes" id="UP000006820"/>
    </source>
</evidence>
<keyword evidence="2" id="KW-1185">Reference proteome</keyword>
<dbReference type="HOGENOM" id="CLU_146578_0_0_11"/>
<proteinExistence type="predicted"/>
<dbReference type="KEGG" id="nfa:NFA_39220"/>
<sequence length="140" mass="14848">MRVYAQPDDLADWLHPDDLPDDAEGARLIRYASPLVAKATVCDRYEVDPAGLPTEPEVIEAMRDATCAHVAEWVKAGIDPAGGVVGREIGIASQSADGGSVVYADSVDAADIARSLTRLSDAAVQILRAAGLASTRPYKW</sequence>
<evidence type="ECO:0000313" key="1">
    <source>
        <dbReference type="EMBL" id="BAD58770.1"/>
    </source>
</evidence>
<accession>Q5YSS1</accession>
<gene>
    <name evidence="1" type="ordered locus">NFA_39220</name>
</gene>
<dbReference type="STRING" id="247156.NFA_39220"/>
<evidence type="ECO:0008006" key="3">
    <source>
        <dbReference type="Google" id="ProtNLM"/>
    </source>
</evidence>
<dbReference type="AlphaFoldDB" id="Q5YSS1"/>
<protein>
    <recommendedName>
        <fullName evidence="3">Head-to-tail adaptor</fullName>
    </recommendedName>
</protein>
<name>Q5YSS1_NOCFA</name>
<dbReference type="Proteomes" id="UP000006820">
    <property type="component" value="Chromosome"/>
</dbReference>